<sequence length="1148" mass="132233">MNPMISSDLDIAGTDPEQDLDEKQQDEVTDITPESLDADVSDSVSKQGIRADDIEAMKEEYFKPLPELEIEHECEYTWDIEEWSKLGRRVHSPAFEVGGAPWKVLFFPAGNQPDHASFYLEQGFEDKPPEDWYACVHFMLVLWNPNDPTIQIRHIAQHRYNIDESDWGFTRFGELRKLFHGRFNDTNRPLVENDGAKLTAFVRIMKDPTGVLWHTFINYDSKKQTGMVGLKNQGATCYLNSLIQSLYFTNLFRKAIFQIPTESETEPSKNSAYALQRLFFNLQSHNAAISTSELTTAFGWDSSAIFQQQDVQELTRILMDKMEERMKGTPYDNALKDMFRGYFRTYIDCINVDFTSERTEEFWDLQLDVRGNPTLADSFKSYIQVETLDGDNKYQAEGFGLQDARKGVIFEAFPPVLHLQLKRYEFDLNTLQQTKVHDRIEFAEEMDLAPYLSEKADKSEDWTYQLHGVLVHSGDLDAGHYYAFIKPTKDGIFYKFDDDRVTPATQREAMEENFGGDFAVSANGITTQRNPYTKSLSKQRQMSAYMLVYIRKSRVDRVLQDIAPTDVPTHLEEKILEEKAELDRKRKEREEAHLYQQVYFGTDEEFNAHQGHDIFPMVTAQTIANPLPGSPRFHRVLKTMEVSDLTKLIATEIGVDEDLVRPWAMVGRQNLTLRPDTPLVAPDLRLEDTPSRFQAKIPLRYWVEVTQRRPDGTPDFHPIETLSTDKNIDAPILLFLKQFDPLKQNLSGHGHVFISRTKKIQDLGPIILERMGWPEGTKIQLFEEIKAKMIERMTSTTTFAQAEVGHGDIVCFQKELPEDELLALQQAGKYIDPPSFYEYLHHRVKMNFGNRNAIDEDSVFQLELSKIMSYDQVATRVAEHLRVEPTHLRFSTVQQNGKPRTFVKRGGGTASLSNMLAPSFTNYSGGMTSQRTDWLLYEILDMSLTEYETKKLVKVTLLSEGITKEETYDILVSKTGRISDLIPLVQEKARLSEEEAYTLRLMEVHGNKIWKELISEDTVAPFNEYVSIYAEQVPKEEIEADESTTRAVYAFHFDKEPTRVHGVPFKFMVHQGEVFSDTKKRLAERTGFKDKALEKVKFAVITRSTFARPEYLQDDDILADKLLSADDCLGLDHYNKSRANKQDVMMIR</sequence>
<dbReference type="Pfam" id="PF12436">
    <property type="entry name" value="USP7_ICP0_bdg"/>
    <property type="match status" value="1"/>
</dbReference>
<evidence type="ECO:0000256" key="3">
    <source>
        <dbReference type="ARBA" id="ARBA00012759"/>
    </source>
</evidence>
<evidence type="ECO:0000256" key="4">
    <source>
        <dbReference type="ARBA" id="ARBA00022670"/>
    </source>
</evidence>
<dbReference type="SUPFAM" id="SSF54001">
    <property type="entry name" value="Cysteine proteinases"/>
    <property type="match status" value="1"/>
</dbReference>
<evidence type="ECO:0000256" key="6">
    <source>
        <dbReference type="ARBA" id="ARBA00022801"/>
    </source>
</evidence>
<dbReference type="InterPro" id="IPR029346">
    <property type="entry name" value="USP_C"/>
</dbReference>
<name>A0A5N6KZ04_9ROSI</name>
<dbReference type="PROSITE" id="PS50144">
    <property type="entry name" value="MATH"/>
    <property type="match status" value="1"/>
</dbReference>
<evidence type="ECO:0000256" key="7">
    <source>
        <dbReference type="ARBA" id="ARBA00022807"/>
    </source>
</evidence>
<dbReference type="InterPro" id="IPR024729">
    <property type="entry name" value="USP7_ICP0-binding_dom"/>
</dbReference>
<keyword evidence="4" id="KW-0645">Protease</keyword>
<dbReference type="EMBL" id="VIBQ01000017">
    <property type="protein sequence ID" value="KAB8360727.1"/>
    <property type="molecule type" value="Genomic_DNA"/>
</dbReference>
<evidence type="ECO:0000256" key="8">
    <source>
        <dbReference type="SAM" id="MobiDB-lite"/>
    </source>
</evidence>
<dbReference type="GO" id="GO:0006508">
    <property type="term" value="P:proteolysis"/>
    <property type="evidence" value="ECO:0007669"/>
    <property type="project" value="UniProtKB-KW"/>
</dbReference>
<protein>
    <recommendedName>
        <fullName evidence="3">ubiquitinyl hydrolase 1</fullName>
        <ecNumber evidence="3">3.4.19.12</ecNumber>
    </recommendedName>
</protein>
<evidence type="ECO:0000259" key="9">
    <source>
        <dbReference type="PROSITE" id="PS50144"/>
    </source>
</evidence>
<dbReference type="Gene3D" id="2.60.210.10">
    <property type="entry name" value="Apoptosis, Tumor Necrosis Factor Receptor Associated Protein 2, Chain A"/>
    <property type="match status" value="1"/>
</dbReference>
<evidence type="ECO:0000256" key="2">
    <source>
        <dbReference type="ARBA" id="ARBA00009085"/>
    </source>
</evidence>
<organism evidence="11 12">
    <name type="scientific">Carpinus fangiana</name>
    <dbReference type="NCBI Taxonomy" id="176857"/>
    <lineage>
        <taxon>Eukaryota</taxon>
        <taxon>Viridiplantae</taxon>
        <taxon>Streptophyta</taxon>
        <taxon>Embryophyta</taxon>
        <taxon>Tracheophyta</taxon>
        <taxon>Spermatophyta</taxon>
        <taxon>Magnoliopsida</taxon>
        <taxon>eudicotyledons</taxon>
        <taxon>Gunneridae</taxon>
        <taxon>Pentapetalae</taxon>
        <taxon>rosids</taxon>
        <taxon>fabids</taxon>
        <taxon>Fagales</taxon>
        <taxon>Betulaceae</taxon>
        <taxon>Carpinus</taxon>
    </lineage>
</organism>
<feature type="region of interest" description="Disordered" evidence="8">
    <location>
        <begin position="1"/>
        <end position="47"/>
    </location>
</feature>
<dbReference type="AlphaFoldDB" id="A0A5N6KZ04"/>
<dbReference type="Pfam" id="PF22486">
    <property type="entry name" value="MATH_2"/>
    <property type="match status" value="1"/>
</dbReference>
<dbReference type="InterPro" id="IPR028889">
    <property type="entry name" value="USP"/>
</dbReference>
<comment type="caution">
    <text evidence="11">The sequence shown here is derived from an EMBL/GenBank/DDBJ whole genome shotgun (WGS) entry which is preliminary data.</text>
</comment>
<dbReference type="InterPro" id="IPR050164">
    <property type="entry name" value="Peptidase_C19"/>
</dbReference>
<dbReference type="Pfam" id="PF14533">
    <property type="entry name" value="USP7_C2"/>
    <property type="match status" value="1"/>
</dbReference>
<evidence type="ECO:0000313" key="12">
    <source>
        <dbReference type="Proteomes" id="UP000327013"/>
    </source>
</evidence>
<dbReference type="PROSITE" id="PS50235">
    <property type="entry name" value="USP_3"/>
    <property type="match status" value="1"/>
</dbReference>
<dbReference type="GO" id="GO:0005634">
    <property type="term" value="C:nucleus"/>
    <property type="evidence" value="ECO:0007669"/>
    <property type="project" value="TreeGrafter"/>
</dbReference>
<reference evidence="11 12" key="1">
    <citation type="submission" date="2019-06" db="EMBL/GenBank/DDBJ databases">
        <title>A chromosomal-level reference genome of Carpinus fangiana (Coryloideae, Betulaceae).</title>
        <authorList>
            <person name="Yang X."/>
            <person name="Wang Z."/>
            <person name="Zhang L."/>
            <person name="Hao G."/>
            <person name="Liu J."/>
            <person name="Yang Y."/>
        </authorList>
    </citation>
    <scope>NUCLEOTIDE SEQUENCE [LARGE SCALE GENOMIC DNA]</scope>
    <source>
        <strain evidence="11">Cfa_2016G</strain>
        <tissue evidence="11">Leaf</tissue>
    </source>
</reference>
<dbReference type="Proteomes" id="UP000327013">
    <property type="component" value="Unassembled WGS sequence"/>
</dbReference>
<keyword evidence="12" id="KW-1185">Reference proteome</keyword>
<dbReference type="CDD" id="cd02659">
    <property type="entry name" value="peptidase_C19C"/>
    <property type="match status" value="1"/>
</dbReference>
<dbReference type="Gene3D" id="3.90.70.10">
    <property type="entry name" value="Cysteine proteinases"/>
    <property type="match status" value="1"/>
</dbReference>
<evidence type="ECO:0000256" key="5">
    <source>
        <dbReference type="ARBA" id="ARBA00022786"/>
    </source>
</evidence>
<dbReference type="FunFam" id="2.60.210.10:FF:000011">
    <property type="entry name" value="Ubiquitin carboxyl-terminal hydrolase 7"/>
    <property type="match status" value="1"/>
</dbReference>
<proteinExistence type="inferred from homology"/>
<comment type="similarity">
    <text evidence="2">Belongs to the peptidase C19 family.</text>
</comment>
<dbReference type="InterPro" id="IPR038765">
    <property type="entry name" value="Papain-like_cys_pep_sf"/>
</dbReference>
<evidence type="ECO:0000259" key="10">
    <source>
        <dbReference type="PROSITE" id="PS50235"/>
    </source>
</evidence>
<dbReference type="PROSITE" id="PS00973">
    <property type="entry name" value="USP_2"/>
    <property type="match status" value="1"/>
</dbReference>
<keyword evidence="5" id="KW-0833">Ubl conjugation pathway</keyword>
<dbReference type="GO" id="GO:0004843">
    <property type="term" value="F:cysteine-type deubiquitinase activity"/>
    <property type="evidence" value="ECO:0007669"/>
    <property type="project" value="UniProtKB-EC"/>
</dbReference>
<dbReference type="InterPro" id="IPR002083">
    <property type="entry name" value="MATH/TRAF_dom"/>
</dbReference>
<dbReference type="PROSITE" id="PS00972">
    <property type="entry name" value="USP_1"/>
    <property type="match status" value="1"/>
</dbReference>
<dbReference type="InterPro" id="IPR008974">
    <property type="entry name" value="TRAF-like"/>
</dbReference>
<dbReference type="Gene3D" id="3.10.20.90">
    <property type="entry name" value="Phosphatidylinositol 3-kinase Catalytic Subunit, Chain A, domain 1"/>
    <property type="match status" value="2"/>
</dbReference>
<feature type="domain" description="MATH" evidence="9">
    <location>
        <begin position="73"/>
        <end position="202"/>
    </location>
</feature>
<comment type="catalytic activity">
    <reaction evidence="1">
        <text>Thiol-dependent hydrolysis of ester, thioester, amide, peptide and isopeptide bonds formed by the C-terminal Gly of ubiquitin (a 76-residue protein attached to proteins as an intracellular targeting signal).</text>
        <dbReference type="EC" id="3.4.19.12"/>
    </reaction>
</comment>
<dbReference type="OrthoDB" id="289038at2759"/>
<dbReference type="Pfam" id="PF00443">
    <property type="entry name" value="UCH"/>
    <property type="match status" value="1"/>
</dbReference>
<dbReference type="PANTHER" id="PTHR24006">
    <property type="entry name" value="UBIQUITIN CARBOXYL-TERMINAL HYDROLASE"/>
    <property type="match status" value="1"/>
</dbReference>
<dbReference type="EC" id="3.4.19.12" evidence="3"/>
<evidence type="ECO:0000313" key="11">
    <source>
        <dbReference type="EMBL" id="KAB8360727.1"/>
    </source>
</evidence>
<dbReference type="GO" id="GO:0005829">
    <property type="term" value="C:cytosol"/>
    <property type="evidence" value="ECO:0007669"/>
    <property type="project" value="TreeGrafter"/>
</dbReference>
<dbReference type="PANTHER" id="PTHR24006:SF644">
    <property type="entry name" value="UBIQUITIN CARBOXYL-TERMINAL HYDROLASE 7"/>
    <property type="match status" value="1"/>
</dbReference>
<dbReference type="SMART" id="SM00061">
    <property type="entry name" value="MATH"/>
    <property type="match status" value="1"/>
</dbReference>
<keyword evidence="6" id="KW-0378">Hydrolase</keyword>
<accession>A0A5N6KZ04</accession>
<dbReference type="GO" id="GO:0031647">
    <property type="term" value="P:regulation of protein stability"/>
    <property type="evidence" value="ECO:0007669"/>
    <property type="project" value="TreeGrafter"/>
</dbReference>
<dbReference type="SUPFAM" id="SSF49599">
    <property type="entry name" value="TRAF domain-like"/>
    <property type="match status" value="1"/>
</dbReference>
<dbReference type="InterPro" id="IPR018200">
    <property type="entry name" value="USP_CS"/>
</dbReference>
<dbReference type="InterPro" id="IPR001394">
    <property type="entry name" value="Peptidase_C19_UCH"/>
</dbReference>
<gene>
    <name evidence="11" type="ORF">FH972_024463</name>
</gene>
<dbReference type="GO" id="GO:0016579">
    <property type="term" value="P:protein deubiquitination"/>
    <property type="evidence" value="ECO:0007669"/>
    <property type="project" value="InterPro"/>
</dbReference>
<feature type="domain" description="USP" evidence="10">
    <location>
        <begin position="228"/>
        <end position="552"/>
    </location>
</feature>
<keyword evidence="7" id="KW-0788">Thiol protease</keyword>
<evidence type="ECO:0000256" key="1">
    <source>
        <dbReference type="ARBA" id="ARBA00000707"/>
    </source>
</evidence>